<keyword evidence="6" id="KW-1185">Reference proteome</keyword>
<evidence type="ECO:0000259" key="4">
    <source>
        <dbReference type="Pfam" id="PF01494"/>
    </source>
</evidence>
<keyword evidence="2" id="KW-0285">Flavoprotein</keyword>
<protein>
    <submittedName>
        <fullName evidence="5">2-polyprenyl-6-methoxyphenol hydroxylase-like FAD-dependent oxidoreductase</fullName>
    </submittedName>
</protein>
<dbReference type="Pfam" id="PF01494">
    <property type="entry name" value="FAD_binding_3"/>
    <property type="match status" value="1"/>
</dbReference>
<sequence length="483" mass="52703">MSSTVVVAGGGPTGMMLAAELGLAGVDTVVIERLSEDNGWSRSLTLQARSVEVLAQRGLHWFADYPHVRSYNFGLLELTTLIDKKLVPLLVPQRHLEKHLEERAVELGVDIRRGQQVVGFTQDDDGVTVTVRTGEDEYQLRGAYLVGCDGGSSAVRKLAGIGFPGSASTINGITGDVTTPETFEQRLPPKLYDTGLFAVTPLAPGRFRVTVIEFGTELTSKDVPVTVEEFREKIQRVSGLHPEILDIGEAHWLSRFGNPTRLAERYRDGRVLLAGDSAHIHLPVSGQGLNTGIQDAWNLGWKLAAAVKGWAPDGLLDTYHTERHPVGERVCMNTRAQDALMYPLEKVAPLRELFAELLELDAVNRYLTDMVTGIGIRYEMTQTDDNPLLGRRIPDVALATADGSSSTWRTLRDGRGVLLRFGDCDLDLSGWADRLDVVTAQPTPELPVDALLLRPDGHVAFVGSDGEGLRLAVKAWFGEPTAA</sequence>
<dbReference type="EMBL" id="JACHIR010000002">
    <property type="protein sequence ID" value="MBB5896768.1"/>
    <property type="molecule type" value="Genomic_DNA"/>
</dbReference>
<dbReference type="InterPro" id="IPR050641">
    <property type="entry name" value="RIFMO-like"/>
</dbReference>
<dbReference type="SUPFAM" id="SSF51905">
    <property type="entry name" value="FAD/NAD(P)-binding domain"/>
    <property type="match status" value="1"/>
</dbReference>
<dbReference type="InterPro" id="IPR036188">
    <property type="entry name" value="FAD/NAD-bd_sf"/>
</dbReference>
<dbReference type="PANTHER" id="PTHR43004">
    <property type="entry name" value="TRK SYSTEM POTASSIUM UPTAKE PROTEIN"/>
    <property type="match status" value="1"/>
</dbReference>
<dbReference type="GO" id="GO:0016709">
    <property type="term" value="F:oxidoreductase activity, acting on paired donors, with incorporation or reduction of molecular oxygen, NAD(P)H as one donor, and incorporation of one atom of oxygen"/>
    <property type="evidence" value="ECO:0007669"/>
    <property type="project" value="UniProtKB-ARBA"/>
</dbReference>
<dbReference type="PRINTS" id="PR00420">
    <property type="entry name" value="RNGMNOXGNASE"/>
</dbReference>
<reference evidence="5 6" key="1">
    <citation type="submission" date="2020-08" db="EMBL/GenBank/DDBJ databases">
        <title>Sequencing the genomes of 1000 actinobacteria strains.</title>
        <authorList>
            <person name="Klenk H.-P."/>
        </authorList>
    </citation>
    <scope>NUCLEOTIDE SEQUENCE [LARGE SCALE GENOMIC DNA]</scope>
    <source>
        <strain evidence="5 6">DSM 43851</strain>
    </source>
</reference>
<dbReference type="GO" id="GO:0071949">
    <property type="term" value="F:FAD binding"/>
    <property type="evidence" value="ECO:0007669"/>
    <property type="project" value="InterPro"/>
</dbReference>
<comment type="caution">
    <text evidence="5">The sequence shown here is derived from an EMBL/GenBank/DDBJ whole genome shotgun (WGS) entry which is preliminary data.</text>
</comment>
<evidence type="ECO:0000313" key="6">
    <source>
        <dbReference type="Proteomes" id="UP000585638"/>
    </source>
</evidence>
<evidence type="ECO:0000256" key="2">
    <source>
        <dbReference type="ARBA" id="ARBA00022630"/>
    </source>
</evidence>
<dbReference type="Gene3D" id="3.40.30.120">
    <property type="match status" value="1"/>
</dbReference>
<dbReference type="PANTHER" id="PTHR43004:SF19">
    <property type="entry name" value="BINDING MONOOXYGENASE, PUTATIVE (JCVI)-RELATED"/>
    <property type="match status" value="1"/>
</dbReference>
<dbReference type="Gene3D" id="3.30.70.2450">
    <property type="match status" value="1"/>
</dbReference>
<keyword evidence="3" id="KW-0274">FAD</keyword>
<name>A0A7W9NLX7_9PSEU</name>
<dbReference type="RefSeq" id="WP_312890599.1">
    <property type="nucleotide sequence ID" value="NZ_BAAAWY010000004.1"/>
</dbReference>
<evidence type="ECO:0000256" key="3">
    <source>
        <dbReference type="ARBA" id="ARBA00022827"/>
    </source>
</evidence>
<accession>A0A7W9NLX7</accession>
<evidence type="ECO:0000256" key="1">
    <source>
        <dbReference type="ARBA" id="ARBA00001974"/>
    </source>
</evidence>
<evidence type="ECO:0000313" key="5">
    <source>
        <dbReference type="EMBL" id="MBB5896768.1"/>
    </source>
</evidence>
<dbReference type="Proteomes" id="UP000585638">
    <property type="component" value="Unassembled WGS sequence"/>
</dbReference>
<feature type="domain" description="FAD-binding" evidence="4">
    <location>
        <begin position="4"/>
        <end position="333"/>
    </location>
</feature>
<proteinExistence type="predicted"/>
<organism evidence="5 6">
    <name type="scientific">Kutzneria kofuensis</name>
    <dbReference type="NCBI Taxonomy" id="103725"/>
    <lineage>
        <taxon>Bacteria</taxon>
        <taxon>Bacillati</taxon>
        <taxon>Actinomycetota</taxon>
        <taxon>Actinomycetes</taxon>
        <taxon>Pseudonocardiales</taxon>
        <taxon>Pseudonocardiaceae</taxon>
        <taxon>Kutzneria</taxon>
    </lineage>
</organism>
<gene>
    <name evidence="5" type="ORF">BJ998_008027</name>
</gene>
<dbReference type="Gene3D" id="3.50.50.60">
    <property type="entry name" value="FAD/NAD(P)-binding domain"/>
    <property type="match status" value="2"/>
</dbReference>
<dbReference type="InterPro" id="IPR002938">
    <property type="entry name" value="FAD-bd"/>
</dbReference>
<dbReference type="AlphaFoldDB" id="A0A7W9NLX7"/>
<dbReference type="Pfam" id="PF21274">
    <property type="entry name" value="Rng_hyd_C"/>
    <property type="match status" value="1"/>
</dbReference>
<comment type="cofactor">
    <cofactor evidence="1">
        <name>FAD</name>
        <dbReference type="ChEBI" id="CHEBI:57692"/>
    </cofactor>
</comment>